<feature type="transmembrane region" description="Helical" evidence="9">
    <location>
        <begin position="54"/>
        <end position="78"/>
    </location>
</feature>
<keyword evidence="4 9" id="KW-0812">Transmembrane</keyword>
<feature type="transmembrane region" description="Helical" evidence="9">
    <location>
        <begin position="114"/>
        <end position="134"/>
    </location>
</feature>
<dbReference type="PANTHER" id="PTHR21248">
    <property type="entry name" value="CARDIOLIPIN SYNTHASE"/>
    <property type="match status" value="1"/>
</dbReference>
<evidence type="ECO:0000256" key="4">
    <source>
        <dbReference type="ARBA" id="ARBA00022692"/>
    </source>
</evidence>
<dbReference type="AlphaFoldDB" id="A0A380JPE3"/>
<dbReference type="InterPro" id="IPR001736">
    <property type="entry name" value="PLipase_D/transphosphatidylase"/>
</dbReference>
<dbReference type="SUPFAM" id="SSF56024">
    <property type="entry name" value="Phospholipase D/nuclease"/>
    <property type="match status" value="2"/>
</dbReference>
<feature type="domain" description="PLD phosphodiesterase" evidence="10">
    <location>
        <begin position="468"/>
        <end position="495"/>
    </location>
</feature>
<evidence type="ECO:0000256" key="3">
    <source>
        <dbReference type="ARBA" id="ARBA00022679"/>
    </source>
</evidence>
<evidence type="ECO:0000313" key="11">
    <source>
        <dbReference type="EMBL" id="SUN46289.1"/>
    </source>
</evidence>
<protein>
    <recommendedName>
        <fullName evidence="8">Cardiolipin synthase</fullName>
        <ecNumber evidence="8">2.7.8.-</ecNumber>
    </recommendedName>
</protein>
<evidence type="ECO:0000313" key="12">
    <source>
        <dbReference type="Proteomes" id="UP000254461"/>
    </source>
</evidence>
<dbReference type="InterPro" id="IPR022924">
    <property type="entry name" value="Cardiolipin_synthase"/>
</dbReference>
<keyword evidence="5" id="KW-0677">Repeat</keyword>
<evidence type="ECO:0000256" key="2">
    <source>
        <dbReference type="ARBA" id="ARBA00022475"/>
    </source>
</evidence>
<name>A0A380JPE3_9STRE</name>
<dbReference type="GO" id="GO:0005886">
    <property type="term" value="C:plasma membrane"/>
    <property type="evidence" value="ECO:0007669"/>
    <property type="project" value="UniProtKB-SubCell"/>
</dbReference>
<keyword evidence="7 9" id="KW-0472">Membrane</keyword>
<dbReference type="Pfam" id="PF13091">
    <property type="entry name" value="PLDc_2"/>
    <property type="match status" value="1"/>
</dbReference>
<evidence type="ECO:0000256" key="8">
    <source>
        <dbReference type="NCBIfam" id="TIGR04265"/>
    </source>
</evidence>
<dbReference type="CDD" id="cd09154">
    <property type="entry name" value="PLDc_SMU_988_like_1"/>
    <property type="match status" value="1"/>
</dbReference>
<feature type="transmembrane region" description="Helical" evidence="9">
    <location>
        <begin position="84"/>
        <end position="102"/>
    </location>
</feature>
<keyword evidence="3 11" id="KW-0808">Transferase</keyword>
<dbReference type="SMART" id="SM00155">
    <property type="entry name" value="PLDc"/>
    <property type="match status" value="2"/>
</dbReference>
<dbReference type="InterPro" id="IPR025202">
    <property type="entry name" value="PLD-like_dom"/>
</dbReference>
<evidence type="ECO:0000256" key="1">
    <source>
        <dbReference type="ARBA" id="ARBA00004236"/>
    </source>
</evidence>
<keyword evidence="6 9" id="KW-1133">Transmembrane helix</keyword>
<comment type="subcellular location">
    <subcellularLocation>
        <location evidence="1">Cell membrane</location>
    </subcellularLocation>
</comment>
<dbReference type="PANTHER" id="PTHR21248:SF22">
    <property type="entry name" value="PHOSPHOLIPASE D"/>
    <property type="match status" value="1"/>
</dbReference>
<dbReference type="Proteomes" id="UP000254461">
    <property type="component" value="Unassembled WGS sequence"/>
</dbReference>
<dbReference type="EMBL" id="UHFF01000002">
    <property type="protein sequence ID" value="SUN46289.1"/>
    <property type="molecule type" value="Genomic_DNA"/>
</dbReference>
<keyword evidence="2" id="KW-1003">Cell membrane</keyword>
<gene>
    <name evidence="11" type="primary">cls</name>
    <name evidence="11" type="ORF">NCTC12092_00947</name>
</gene>
<evidence type="ECO:0000256" key="5">
    <source>
        <dbReference type="ARBA" id="ARBA00022737"/>
    </source>
</evidence>
<feature type="domain" description="PLD phosphodiesterase" evidence="10">
    <location>
        <begin position="291"/>
        <end position="318"/>
    </location>
</feature>
<evidence type="ECO:0000256" key="9">
    <source>
        <dbReference type="SAM" id="Phobius"/>
    </source>
</evidence>
<evidence type="ECO:0000259" key="10">
    <source>
        <dbReference type="PROSITE" id="PS50035"/>
    </source>
</evidence>
<dbReference type="NCBIfam" id="TIGR04265">
    <property type="entry name" value="bac_cardiolipin"/>
    <property type="match status" value="1"/>
</dbReference>
<reference evidence="11 12" key="1">
    <citation type="submission" date="2018-06" db="EMBL/GenBank/DDBJ databases">
        <authorList>
            <consortium name="Pathogen Informatics"/>
            <person name="Doyle S."/>
        </authorList>
    </citation>
    <scope>NUCLEOTIDE SEQUENCE [LARGE SCALE GENOMIC DNA]</scope>
    <source>
        <strain evidence="11 12">NCTC12092</strain>
    </source>
</reference>
<accession>A0A380JPE3</accession>
<dbReference type="GO" id="GO:0032049">
    <property type="term" value="P:cardiolipin biosynthetic process"/>
    <property type="evidence" value="ECO:0007669"/>
    <property type="project" value="UniProtKB-UniRule"/>
</dbReference>
<sequence>MLAPIAETFSSDLNHGFQFYDIIRKNKAGGLTIKKNKKVRYLLHKGKKGLLRGIFSRTTIIAALIVLQIFFLCQSYAWMEQYRVLIAIIERIFSISIVLYLVNSDMDAISRVTWLILIMIAPLLGSLFLIYTKLDWGYRDLKQRINHLVDLSSPYLRDDDAILQALKGHTSTTYHLVQYLERSRGNFPIYRKTQATYFPIGEAFFEGLKTQLLLAKSYIFLEFFIIAEGQMWGEILGILEKKVQEGVEVRVLFDGMTELSTLSADYAARLERIGIKAKSFLPISPFISTYYNYRDHRKIVVIDGEVAFTGGINLADEYINEVKRFGHWKDAGLMLKGEAVDSFLIMFLQMWSITEKRLIVEPYLSQHTEEVASDGYVIPYADSPLDTDKIGRNVYIDILNHAKEYVYIMTPYLILDSETEHALRFAAERGVDIRIIMPGKPDKAVPYALAKTYYKGLITSGVKIYEYSPGFVHSKVFISDDSKAVVGTINLDYRSLYHHFECATYLYRSSVIADIVQDFKETQSSSKLVTESQLRQRPWYQKLVGLLVKTIAPLL</sequence>
<evidence type="ECO:0000256" key="6">
    <source>
        <dbReference type="ARBA" id="ARBA00022989"/>
    </source>
</evidence>
<dbReference type="PROSITE" id="PS50035">
    <property type="entry name" value="PLD"/>
    <property type="match status" value="2"/>
</dbReference>
<dbReference type="EC" id="2.7.8.-" evidence="8"/>
<organism evidence="11 12">
    <name type="scientific">Streptococcus equi subsp. equi</name>
    <dbReference type="NCBI Taxonomy" id="148942"/>
    <lineage>
        <taxon>Bacteria</taxon>
        <taxon>Bacillati</taxon>
        <taxon>Bacillota</taxon>
        <taxon>Bacilli</taxon>
        <taxon>Lactobacillales</taxon>
        <taxon>Streptococcaceae</taxon>
        <taxon>Streptococcus</taxon>
    </lineage>
</organism>
<proteinExistence type="predicted"/>
<dbReference type="CDD" id="cd09160">
    <property type="entry name" value="PLDc_SMU_988_like_2"/>
    <property type="match status" value="1"/>
</dbReference>
<dbReference type="Pfam" id="PF00614">
    <property type="entry name" value="PLDc"/>
    <property type="match status" value="1"/>
</dbReference>
<dbReference type="GO" id="GO:0008808">
    <property type="term" value="F:cardiolipin synthase activity"/>
    <property type="evidence" value="ECO:0007669"/>
    <property type="project" value="UniProtKB-UniRule"/>
</dbReference>
<evidence type="ECO:0000256" key="7">
    <source>
        <dbReference type="ARBA" id="ARBA00023136"/>
    </source>
</evidence>
<dbReference type="Gene3D" id="3.30.870.10">
    <property type="entry name" value="Endonuclease Chain A"/>
    <property type="match status" value="2"/>
</dbReference>